<comment type="caution">
    <text evidence="2">The sequence shown here is derived from an EMBL/GenBank/DDBJ whole genome shotgun (WGS) entry which is preliminary data.</text>
</comment>
<protein>
    <submittedName>
        <fullName evidence="2">Uncharacterized protein</fullName>
    </submittedName>
</protein>
<organism evidence="2 3">
    <name type="scientific">Protea cynaroides</name>
    <dbReference type="NCBI Taxonomy" id="273540"/>
    <lineage>
        <taxon>Eukaryota</taxon>
        <taxon>Viridiplantae</taxon>
        <taxon>Streptophyta</taxon>
        <taxon>Embryophyta</taxon>
        <taxon>Tracheophyta</taxon>
        <taxon>Spermatophyta</taxon>
        <taxon>Magnoliopsida</taxon>
        <taxon>Proteales</taxon>
        <taxon>Proteaceae</taxon>
        <taxon>Protea</taxon>
    </lineage>
</organism>
<keyword evidence="1" id="KW-0472">Membrane</keyword>
<dbReference type="Proteomes" id="UP001141806">
    <property type="component" value="Unassembled WGS sequence"/>
</dbReference>
<dbReference type="EMBL" id="JAMYWD010000008">
    <property type="protein sequence ID" value="KAJ4963646.1"/>
    <property type="molecule type" value="Genomic_DNA"/>
</dbReference>
<accession>A0A9Q0K5A7</accession>
<keyword evidence="1" id="KW-0812">Transmembrane</keyword>
<sequence>MKLIVDVNVNGGFTKLVFNFIAGSIKFFLGEYNFIPINLVPLHSPWSVIAANFCSVRYWWFVVKLPSVSCKSATGWACYIFVLVQLIAKFVLRVSTDVLFWSANIVHLVRRRGGFPKFPRDSYSGHLLGIVGQWTILSIEHGRSFSDNRIPWDCLASNDHTSLNTSISQFLNPPRDGDSMKVNS</sequence>
<gene>
    <name evidence="2" type="ORF">NE237_023585</name>
</gene>
<evidence type="ECO:0000256" key="1">
    <source>
        <dbReference type="SAM" id="Phobius"/>
    </source>
</evidence>
<dbReference type="AlphaFoldDB" id="A0A9Q0K5A7"/>
<reference evidence="2" key="1">
    <citation type="journal article" date="2023" name="Plant J.">
        <title>The genome of the king protea, Protea cynaroides.</title>
        <authorList>
            <person name="Chang J."/>
            <person name="Duong T.A."/>
            <person name="Schoeman C."/>
            <person name="Ma X."/>
            <person name="Roodt D."/>
            <person name="Barker N."/>
            <person name="Li Z."/>
            <person name="Van de Peer Y."/>
            <person name="Mizrachi E."/>
        </authorList>
    </citation>
    <scope>NUCLEOTIDE SEQUENCE</scope>
    <source>
        <tissue evidence="2">Young leaves</tissue>
    </source>
</reference>
<proteinExistence type="predicted"/>
<keyword evidence="3" id="KW-1185">Reference proteome</keyword>
<name>A0A9Q0K5A7_9MAGN</name>
<feature type="transmembrane region" description="Helical" evidence="1">
    <location>
        <begin position="12"/>
        <end position="30"/>
    </location>
</feature>
<feature type="transmembrane region" description="Helical" evidence="1">
    <location>
        <begin position="73"/>
        <end position="92"/>
    </location>
</feature>
<evidence type="ECO:0000313" key="2">
    <source>
        <dbReference type="EMBL" id="KAJ4963646.1"/>
    </source>
</evidence>
<keyword evidence="1" id="KW-1133">Transmembrane helix</keyword>
<evidence type="ECO:0000313" key="3">
    <source>
        <dbReference type="Proteomes" id="UP001141806"/>
    </source>
</evidence>
<feature type="transmembrane region" description="Helical" evidence="1">
    <location>
        <begin position="42"/>
        <end position="61"/>
    </location>
</feature>